<evidence type="ECO:0008006" key="3">
    <source>
        <dbReference type="Google" id="ProtNLM"/>
    </source>
</evidence>
<gene>
    <name evidence="1" type="ORF">UBAL3_94240010</name>
</gene>
<evidence type="ECO:0000313" key="2">
    <source>
        <dbReference type="Proteomes" id="UP000009374"/>
    </source>
</evidence>
<name>C6HYD4_9BACT</name>
<evidence type="ECO:0000313" key="1">
    <source>
        <dbReference type="EMBL" id="EES52219.1"/>
    </source>
</evidence>
<dbReference type="PROSITE" id="PS51257">
    <property type="entry name" value="PROKAR_LIPOPROTEIN"/>
    <property type="match status" value="1"/>
</dbReference>
<organism evidence="1 2">
    <name type="scientific">Leptospirillum ferrodiazotrophum</name>
    <dbReference type="NCBI Taxonomy" id="412449"/>
    <lineage>
        <taxon>Bacteria</taxon>
        <taxon>Pseudomonadati</taxon>
        <taxon>Nitrospirota</taxon>
        <taxon>Nitrospiria</taxon>
        <taxon>Nitrospirales</taxon>
        <taxon>Nitrospiraceae</taxon>
        <taxon>Leptospirillum</taxon>
    </lineage>
</organism>
<dbReference type="GO" id="GO:0019867">
    <property type="term" value="C:outer membrane"/>
    <property type="evidence" value="ECO:0007669"/>
    <property type="project" value="InterPro"/>
</dbReference>
<dbReference type="AlphaFoldDB" id="C6HYD4"/>
<dbReference type="InterPro" id="IPR004658">
    <property type="entry name" value="OMP_Slp"/>
</dbReference>
<accession>C6HYD4</accession>
<proteinExistence type="predicted"/>
<dbReference type="EMBL" id="GG693878">
    <property type="protein sequence ID" value="EES52219.1"/>
    <property type="molecule type" value="Genomic_DNA"/>
</dbReference>
<reference evidence="1 2" key="1">
    <citation type="journal article" date="2009" name="Appl. Environ. Microbiol.">
        <title>Community genomic and proteomic analyses of chemoautotrophic iron-oxidizing "Leptospirillum rubarum" (Group II) and "Leptospirillum ferrodiazotrophum" (Group III) bacteria in acid mine drainage biofilms.</title>
        <authorList>
            <person name="Goltsman D.S."/>
            <person name="Denef V.J."/>
            <person name="Singer S.W."/>
            <person name="VerBerkmoes N.C."/>
            <person name="Lefsrud M."/>
            <person name="Mueller R.S."/>
            <person name="Dick G.J."/>
            <person name="Sun C.L."/>
            <person name="Wheeler K.E."/>
            <person name="Zemla A."/>
            <person name="Baker B.J."/>
            <person name="Hauser L."/>
            <person name="Land M."/>
            <person name="Shah M.B."/>
            <person name="Thelen M.P."/>
            <person name="Hettich R.L."/>
            <person name="Banfield J.F."/>
        </authorList>
    </citation>
    <scope>NUCLEOTIDE SEQUENCE [LARGE SCALE GENOMIC DNA]</scope>
</reference>
<sequence>MRPTARFLFFLLVLGIVAGCAPSMLSSSAREWAKGKVAGPAVFARPGDYEGERYILGGVLLGVRQEPGQATLRLLAYPLDPSLYPETGQPPLGAVTVLWSGAPLSSLVMPGNRLTVAGTLLPPPDRKSLRLRAHILSPDTCVPAGGFACHRTRSGCLCRNY</sequence>
<dbReference type="Pfam" id="PF03843">
    <property type="entry name" value="Slp"/>
    <property type="match status" value="1"/>
</dbReference>
<keyword evidence="2" id="KW-1185">Reference proteome</keyword>
<dbReference type="Proteomes" id="UP000009374">
    <property type="component" value="Unassembled WGS sequence"/>
</dbReference>
<protein>
    <recommendedName>
        <fullName evidence="3">Lipoprotein</fullName>
    </recommendedName>
</protein>